<evidence type="ECO:0000313" key="4">
    <source>
        <dbReference type="Proteomes" id="UP000612362"/>
    </source>
</evidence>
<dbReference type="PANTHER" id="PTHR30204:SF98">
    <property type="entry name" value="HTH-TYPE TRANSCRIPTIONAL REGULATOR ADHR"/>
    <property type="match status" value="1"/>
</dbReference>
<dbReference type="CDD" id="cd01109">
    <property type="entry name" value="HTH_YyaN"/>
    <property type="match status" value="1"/>
</dbReference>
<organism evidence="3 4">
    <name type="scientific">Ktedonospora formicarum</name>
    <dbReference type="NCBI Taxonomy" id="2778364"/>
    <lineage>
        <taxon>Bacteria</taxon>
        <taxon>Bacillati</taxon>
        <taxon>Chloroflexota</taxon>
        <taxon>Ktedonobacteria</taxon>
        <taxon>Ktedonobacterales</taxon>
        <taxon>Ktedonobacteraceae</taxon>
        <taxon>Ktedonospora</taxon>
    </lineage>
</organism>
<accession>A0A8J3I9X2</accession>
<sequence>MLEKPQNIEGGLTIQQMAELTGLTPHTLRYYERAGLMQIQVGRDDANGYRLYTQEHVNWIHFIKCLRATGMPIRDIKRYTMLLHQGEQTMPERMALLKQHQDRIEEHLRETERYSTAIRAKIDLYERRMADVEHGEYGIVGGGSAGEHGAV</sequence>
<dbReference type="Pfam" id="PF13411">
    <property type="entry name" value="MerR_1"/>
    <property type="match status" value="1"/>
</dbReference>
<keyword evidence="1" id="KW-0238">DNA-binding</keyword>
<gene>
    <name evidence="3" type="ORF">KSX_63470</name>
</gene>
<name>A0A8J3I9X2_9CHLR</name>
<dbReference type="PANTHER" id="PTHR30204">
    <property type="entry name" value="REDOX-CYCLING DRUG-SENSING TRANSCRIPTIONAL ACTIVATOR SOXR"/>
    <property type="match status" value="1"/>
</dbReference>
<protein>
    <submittedName>
        <fullName evidence="3">MerR family transcriptional regulator</fullName>
    </submittedName>
</protein>
<dbReference type="GO" id="GO:0003700">
    <property type="term" value="F:DNA-binding transcription factor activity"/>
    <property type="evidence" value="ECO:0007669"/>
    <property type="project" value="InterPro"/>
</dbReference>
<dbReference type="GO" id="GO:0003677">
    <property type="term" value="F:DNA binding"/>
    <property type="evidence" value="ECO:0007669"/>
    <property type="project" value="UniProtKB-KW"/>
</dbReference>
<evidence type="ECO:0000313" key="3">
    <source>
        <dbReference type="EMBL" id="GHO48184.1"/>
    </source>
</evidence>
<proteinExistence type="predicted"/>
<dbReference type="PROSITE" id="PS50937">
    <property type="entry name" value="HTH_MERR_2"/>
    <property type="match status" value="1"/>
</dbReference>
<dbReference type="SUPFAM" id="SSF46955">
    <property type="entry name" value="Putative DNA-binding domain"/>
    <property type="match status" value="1"/>
</dbReference>
<comment type="caution">
    <text evidence="3">The sequence shown here is derived from an EMBL/GenBank/DDBJ whole genome shotgun (WGS) entry which is preliminary data.</text>
</comment>
<feature type="domain" description="HTH merR-type" evidence="2">
    <location>
        <begin position="11"/>
        <end position="82"/>
    </location>
</feature>
<dbReference type="EMBL" id="BNJF01000003">
    <property type="protein sequence ID" value="GHO48184.1"/>
    <property type="molecule type" value="Genomic_DNA"/>
</dbReference>
<dbReference type="Gene3D" id="1.10.1660.10">
    <property type="match status" value="1"/>
</dbReference>
<dbReference type="InterPro" id="IPR047057">
    <property type="entry name" value="MerR_fam"/>
</dbReference>
<dbReference type="Proteomes" id="UP000612362">
    <property type="component" value="Unassembled WGS sequence"/>
</dbReference>
<dbReference type="AlphaFoldDB" id="A0A8J3I9X2"/>
<dbReference type="InterPro" id="IPR009061">
    <property type="entry name" value="DNA-bd_dom_put_sf"/>
</dbReference>
<dbReference type="SMART" id="SM00422">
    <property type="entry name" value="HTH_MERR"/>
    <property type="match status" value="1"/>
</dbReference>
<dbReference type="RefSeq" id="WP_220197388.1">
    <property type="nucleotide sequence ID" value="NZ_BNJF01000003.1"/>
</dbReference>
<reference evidence="3" key="1">
    <citation type="submission" date="2020-10" db="EMBL/GenBank/DDBJ databases">
        <title>Taxonomic study of unclassified bacteria belonging to the class Ktedonobacteria.</title>
        <authorList>
            <person name="Yabe S."/>
            <person name="Wang C.M."/>
            <person name="Zheng Y."/>
            <person name="Sakai Y."/>
            <person name="Cavaletti L."/>
            <person name="Monciardini P."/>
            <person name="Donadio S."/>
        </authorList>
    </citation>
    <scope>NUCLEOTIDE SEQUENCE</scope>
    <source>
        <strain evidence="3">SOSP1-1</strain>
    </source>
</reference>
<evidence type="ECO:0000256" key="1">
    <source>
        <dbReference type="ARBA" id="ARBA00023125"/>
    </source>
</evidence>
<keyword evidence="4" id="KW-1185">Reference proteome</keyword>
<evidence type="ECO:0000259" key="2">
    <source>
        <dbReference type="PROSITE" id="PS50937"/>
    </source>
</evidence>
<dbReference type="InterPro" id="IPR000551">
    <property type="entry name" value="MerR-type_HTH_dom"/>
</dbReference>